<protein>
    <submittedName>
        <fullName evidence="1">Pentatricopeptide repeat-containing protein, mitochondrial</fullName>
    </submittedName>
</protein>
<dbReference type="PANTHER" id="PTHR47926">
    <property type="entry name" value="PENTATRICOPEPTIDE REPEAT-CONTAINING PROTEIN"/>
    <property type="match status" value="1"/>
</dbReference>
<evidence type="ECO:0000313" key="2">
    <source>
        <dbReference type="Proteomes" id="UP000823775"/>
    </source>
</evidence>
<keyword evidence="2" id="KW-1185">Reference proteome</keyword>
<dbReference type="Proteomes" id="UP000823775">
    <property type="component" value="Unassembled WGS sequence"/>
</dbReference>
<name>A0ABS8UPR9_DATST</name>
<dbReference type="InterPro" id="IPR046848">
    <property type="entry name" value="E_motif"/>
</dbReference>
<dbReference type="PANTHER" id="PTHR47926:SF392">
    <property type="entry name" value="PENTATRICOPEPTIDE REPEAT-CONTAINING PROTEIN"/>
    <property type="match status" value="1"/>
</dbReference>
<dbReference type="EMBL" id="JACEIK010002271">
    <property type="protein sequence ID" value="MCD9560121.1"/>
    <property type="molecule type" value="Genomic_DNA"/>
</dbReference>
<accession>A0ABS8UPR9</accession>
<evidence type="ECO:0000313" key="1">
    <source>
        <dbReference type="EMBL" id="MCD9560121.1"/>
    </source>
</evidence>
<dbReference type="InterPro" id="IPR046960">
    <property type="entry name" value="PPR_At4g14850-like_plant"/>
</dbReference>
<sequence>MWLSILRGCVAHGNKILGELVGQHIIELDPENSGAFVQLSNILSTSKDWERSALVRRLMIEKKIHKNSGRSWSDIEHIPVEGLCGNSQFVSQSLDLGQKRPAAVSFQPFHSSPLEIFAYTD</sequence>
<proteinExistence type="predicted"/>
<comment type="caution">
    <text evidence="1">The sequence shown here is derived from an EMBL/GenBank/DDBJ whole genome shotgun (WGS) entry which is preliminary data.</text>
</comment>
<organism evidence="1 2">
    <name type="scientific">Datura stramonium</name>
    <name type="common">Jimsonweed</name>
    <name type="synonym">Common thornapple</name>
    <dbReference type="NCBI Taxonomy" id="4076"/>
    <lineage>
        <taxon>Eukaryota</taxon>
        <taxon>Viridiplantae</taxon>
        <taxon>Streptophyta</taxon>
        <taxon>Embryophyta</taxon>
        <taxon>Tracheophyta</taxon>
        <taxon>Spermatophyta</taxon>
        <taxon>Magnoliopsida</taxon>
        <taxon>eudicotyledons</taxon>
        <taxon>Gunneridae</taxon>
        <taxon>Pentapetalae</taxon>
        <taxon>asterids</taxon>
        <taxon>lamiids</taxon>
        <taxon>Solanales</taxon>
        <taxon>Solanaceae</taxon>
        <taxon>Solanoideae</taxon>
        <taxon>Datureae</taxon>
        <taxon>Datura</taxon>
    </lineage>
</organism>
<reference evidence="1 2" key="1">
    <citation type="journal article" date="2021" name="BMC Genomics">
        <title>Datura genome reveals duplications of psychoactive alkaloid biosynthetic genes and high mutation rate following tissue culture.</title>
        <authorList>
            <person name="Rajewski A."/>
            <person name="Carter-House D."/>
            <person name="Stajich J."/>
            <person name="Litt A."/>
        </authorList>
    </citation>
    <scope>NUCLEOTIDE SEQUENCE [LARGE SCALE GENOMIC DNA]</scope>
    <source>
        <strain evidence="1">AR-01</strain>
    </source>
</reference>
<dbReference type="Pfam" id="PF20431">
    <property type="entry name" value="E_motif"/>
    <property type="match status" value="1"/>
</dbReference>
<gene>
    <name evidence="1" type="primary">PCMPE5</name>
    <name evidence="1" type="ORF">HAX54_018595</name>
</gene>